<feature type="domain" description="AsmA" evidence="2">
    <location>
        <begin position="21"/>
        <end position="138"/>
    </location>
</feature>
<accession>A0A286D4B6</accession>
<reference evidence="3 4" key="1">
    <citation type="submission" date="2017-09" db="EMBL/GenBank/DDBJ databases">
        <authorList>
            <person name="Ehlers B."/>
            <person name="Leendertz F.H."/>
        </authorList>
    </citation>
    <scope>NUCLEOTIDE SEQUENCE [LARGE SCALE GENOMIC DNA]</scope>
    <source>
        <strain evidence="3 4">CGMCC 1.10978</strain>
    </source>
</reference>
<evidence type="ECO:0000259" key="2">
    <source>
        <dbReference type="Pfam" id="PF05170"/>
    </source>
</evidence>
<keyword evidence="1" id="KW-0812">Transmembrane</keyword>
<dbReference type="GO" id="GO:0005886">
    <property type="term" value="C:plasma membrane"/>
    <property type="evidence" value="ECO:0007669"/>
    <property type="project" value="TreeGrafter"/>
</dbReference>
<feature type="domain" description="AsmA" evidence="2">
    <location>
        <begin position="219"/>
        <end position="549"/>
    </location>
</feature>
<evidence type="ECO:0000313" key="3">
    <source>
        <dbReference type="EMBL" id="SOD53491.1"/>
    </source>
</evidence>
<dbReference type="OrthoDB" id="5749006at2"/>
<gene>
    <name evidence="3" type="ORF">SAMN06296416_102437</name>
</gene>
<dbReference type="GO" id="GO:0090313">
    <property type="term" value="P:regulation of protein targeting to membrane"/>
    <property type="evidence" value="ECO:0007669"/>
    <property type="project" value="TreeGrafter"/>
</dbReference>
<dbReference type="Pfam" id="PF05170">
    <property type="entry name" value="AsmA"/>
    <property type="match status" value="2"/>
</dbReference>
<dbReference type="InterPro" id="IPR052894">
    <property type="entry name" value="AsmA-related"/>
</dbReference>
<name>A0A286D4B6_9GAMM</name>
<keyword evidence="4" id="KW-1185">Reference proteome</keyword>
<evidence type="ECO:0000313" key="4">
    <source>
        <dbReference type="Proteomes" id="UP000219374"/>
    </source>
</evidence>
<sequence length="650" mass="70863">MDSTRSSKTRFLRRPPSRRALLLLALGAAALIALWVLFDWNWFKGPLESRVSAQTQREFRIAGNLDVDLGRVTTVRAGQLRFGNAAWSKEPVMAAAEHAELDIEIWPLIFRRSVRIPEIRLVKPLLRLETGPEGKGNWIFGDDDGSGTPPTFRKIWIEQGALRFVDDRRNTDIRIDVNSLPPRSNDSAPAVTLKGGGRWANNRFTVSGRAESPLELRNSDKPYRIDLRASAGATHAHARGELVDPFRLRDFDLRMALSGQNMEDLYPLFGLAIPATPPYRFDGRFRRDGQIWRYDRFNGVVGDSDLGGTAIIDTSGDRLLLKADLASKRLDFDDLAGFVGAPPQSGGGETSNDELRAQAARAAADTRVLPDTPYDLTKLRSMDADVRLRAQRILAPSLPLDDMDAHLRLEAGLLRLEPLNFGVAGGDIRSNIRMDARKQTIQTHAQVALRGLDLGKLFPDAELTRDAVGRIGGDIAIRGTGNSVAAILGSADGDIALGMGRGQISNLLMELAGLDIAEALKFLLTKDRVIPVRCAFGDFAVDDGLMRARALAFDSTDTIIVGEGSINLKDESLDLLLRPRPKDRSILSLRSPLVVSGTFKNPSFRPDFKRLGLRGAAALALTTIAPPAALLATIETGPGEDSGCGGSYAK</sequence>
<proteinExistence type="predicted"/>
<dbReference type="EMBL" id="OCND01000002">
    <property type="protein sequence ID" value="SOD53491.1"/>
    <property type="molecule type" value="Genomic_DNA"/>
</dbReference>
<dbReference type="RefSeq" id="WP_097121184.1">
    <property type="nucleotide sequence ID" value="NZ_OCND01000002.1"/>
</dbReference>
<evidence type="ECO:0000256" key="1">
    <source>
        <dbReference type="SAM" id="Phobius"/>
    </source>
</evidence>
<protein>
    <recommendedName>
        <fullName evidence="2">AsmA domain-containing protein</fullName>
    </recommendedName>
</protein>
<keyword evidence="1" id="KW-0472">Membrane</keyword>
<keyword evidence="1" id="KW-1133">Transmembrane helix</keyword>
<dbReference type="InterPro" id="IPR007844">
    <property type="entry name" value="AsmA"/>
</dbReference>
<dbReference type="PANTHER" id="PTHR30441">
    <property type="entry name" value="DUF748 DOMAIN-CONTAINING PROTEIN"/>
    <property type="match status" value="1"/>
</dbReference>
<dbReference type="AlphaFoldDB" id="A0A286D4B6"/>
<feature type="transmembrane region" description="Helical" evidence="1">
    <location>
        <begin position="21"/>
        <end position="43"/>
    </location>
</feature>
<dbReference type="PANTHER" id="PTHR30441:SF9">
    <property type="entry name" value="ASMA FAMILY PROTEIN YHJG"/>
    <property type="match status" value="1"/>
</dbReference>
<dbReference type="Proteomes" id="UP000219374">
    <property type="component" value="Unassembled WGS sequence"/>
</dbReference>
<organism evidence="3 4">
    <name type="scientific">Pseudoxanthomonas wuyuanensis</name>
    <dbReference type="NCBI Taxonomy" id="1073196"/>
    <lineage>
        <taxon>Bacteria</taxon>
        <taxon>Pseudomonadati</taxon>
        <taxon>Pseudomonadota</taxon>
        <taxon>Gammaproteobacteria</taxon>
        <taxon>Lysobacterales</taxon>
        <taxon>Lysobacteraceae</taxon>
        <taxon>Pseudoxanthomonas</taxon>
    </lineage>
</organism>